<dbReference type="Gene3D" id="2.10.70.100">
    <property type="match status" value="1"/>
</dbReference>
<dbReference type="EC" id="2.7.13.3" evidence="2"/>
<dbReference type="CDD" id="cd00093">
    <property type="entry name" value="HTH_XRE"/>
    <property type="match status" value="1"/>
</dbReference>
<dbReference type="GO" id="GO:0003677">
    <property type="term" value="F:DNA binding"/>
    <property type="evidence" value="ECO:0007669"/>
    <property type="project" value="InterPro"/>
</dbReference>
<dbReference type="PANTHER" id="PTHR43304:SF1">
    <property type="entry name" value="PAC DOMAIN-CONTAINING PROTEIN"/>
    <property type="match status" value="1"/>
</dbReference>
<protein>
    <recommendedName>
        <fullName evidence="2">histidine kinase</fullName>
        <ecNumber evidence="2">2.7.13.3</ecNumber>
    </recommendedName>
</protein>
<keyword evidence="3" id="KW-0597">Phosphoprotein</keyword>
<dbReference type="GO" id="GO:0004673">
    <property type="term" value="F:protein histidine kinase activity"/>
    <property type="evidence" value="ECO:0007669"/>
    <property type="project" value="UniProtKB-EC"/>
</dbReference>
<accession>A0A1I4LAU8</accession>
<dbReference type="CDD" id="cd00130">
    <property type="entry name" value="PAS"/>
    <property type="match status" value="2"/>
</dbReference>
<dbReference type="InterPro" id="IPR010982">
    <property type="entry name" value="Lambda_DNA-bd_dom_sf"/>
</dbReference>
<dbReference type="SUPFAM" id="SSF47413">
    <property type="entry name" value="lambda repressor-like DNA-binding domains"/>
    <property type="match status" value="1"/>
</dbReference>
<dbReference type="AlphaFoldDB" id="A0A1I4LAU8"/>
<sequence>MKHDPVSAFDNDNILEDIPLSSYQMLKLVEERGGIGFWSLTIATCGLWGSPGFYRMTGLPSSADLRGLFHRLIHPDDEDAQSDLWDLLRSGYAVDREFRIIRPDQTVRWVALKTEVVLGPDARPARVDGIVLDTTAAHEARQIVEWMQGRQAGVLRAIAAATWSAHPAGEIEMAAGWGHLTGQSAAEMAGAGWLDALHPDDRQAATAAWQAARTTGAPYRAEYRIRGADGQYRRFSGRGAPQADPDGAVREWFGLVLAMVDDPRDAVTDAAIGPLIRGARAVIGWSIQDLAAASGVSGSSVRRMEEFGESPRPRIRQAVRQAFEGAGIRFVAAGADQVAIEIDLGRFPRGYNNR</sequence>
<reference evidence="8" key="1">
    <citation type="submission" date="2016-10" db="EMBL/GenBank/DDBJ databases">
        <authorList>
            <person name="Varghese N."/>
            <person name="Submissions S."/>
        </authorList>
    </citation>
    <scope>NUCLEOTIDE SEQUENCE [LARGE SCALE GENOMIC DNA]</scope>
    <source>
        <strain evidence="8">BL36</strain>
    </source>
</reference>
<name>A0A1I4LAU8_9HYPH</name>
<dbReference type="PANTHER" id="PTHR43304">
    <property type="entry name" value="PHYTOCHROME-LIKE PROTEIN CPH1"/>
    <property type="match status" value="1"/>
</dbReference>
<dbReference type="OrthoDB" id="3782725at2"/>
<feature type="domain" description="PAS fold-3" evidence="6">
    <location>
        <begin position="50"/>
        <end position="131"/>
    </location>
</feature>
<evidence type="ECO:0000256" key="3">
    <source>
        <dbReference type="ARBA" id="ARBA00022553"/>
    </source>
</evidence>
<evidence type="ECO:0000256" key="5">
    <source>
        <dbReference type="ARBA" id="ARBA00022777"/>
    </source>
</evidence>
<evidence type="ECO:0000313" key="8">
    <source>
        <dbReference type="Proteomes" id="UP000199048"/>
    </source>
</evidence>
<dbReference type="InterPro" id="IPR013655">
    <property type="entry name" value="PAS_fold_3"/>
</dbReference>
<organism evidence="7 8">
    <name type="scientific">Methylobacterium pseudosasicola</name>
    <dbReference type="NCBI Taxonomy" id="582667"/>
    <lineage>
        <taxon>Bacteria</taxon>
        <taxon>Pseudomonadati</taxon>
        <taxon>Pseudomonadota</taxon>
        <taxon>Alphaproteobacteria</taxon>
        <taxon>Hyphomicrobiales</taxon>
        <taxon>Methylobacteriaceae</taxon>
        <taxon>Methylobacterium</taxon>
    </lineage>
</organism>
<dbReference type="Proteomes" id="UP000199048">
    <property type="component" value="Unassembled WGS sequence"/>
</dbReference>
<dbReference type="InterPro" id="IPR001387">
    <property type="entry name" value="Cro/C1-type_HTH"/>
</dbReference>
<dbReference type="SMART" id="SM00086">
    <property type="entry name" value="PAC"/>
    <property type="match status" value="2"/>
</dbReference>
<evidence type="ECO:0000259" key="6">
    <source>
        <dbReference type="Pfam" id="PF08447"/>
    </source>
</evidence>
<keyword evidence="8" id="KW-1185">Reference proteome</keyword>
<dbReference type="InterPro" id="IPR000014">
    <property type="entry name" value="PAS"/>
</dbReference>
<dbReference type="Pfam" id="PF08447">
    <property type="entry name" value="PAS_3"/>
    <property type="match status" value="2"/>
</dbReference>
<dbReference type="EMBL" id="FOTK01000013">
    <property type="protein sequence ID" value="SFL88009.1"/>
    <property type="molecule type" value="Genomic_DNA"/>
</dbReference>
<proteinExistence type="predicted"/>
<dbReference type="SUPFAM" id="SSF55785">
    <property type="entry name" value="PYP-like sensor domain (PAS domain)"/>
    <property type="match status" value="2"/>
</dbReference>
<dbReference type="InterPro" id="IPR035965">
    <property type="entry name" value="PAS-like_dom_sf"/>
</dbReference>
<gene>
    <name evidence="7" type="ORF">SAMN05192568_101321</name>
</gene>
<dbReference type="STRING" id="582667.SAMN05192568_101321"/>
<dbReference type="Gene3D" id="1.10.260.40">
    <property type="entry name" value="lambda repressor-like DNA-binding domains"/>
    <property type="match status" value="1"/>
</dbReference>
<evidence type="ECO:0000256" key="1">
    <source>
        <dbReference type="ARBA" id="ARBA00000085"/>
    </source>
</evidence>
<feature type="domain" description="PAS fold-3" evidence="6">
    <location>
        <begin position="171"/>
        <end position="254"/>
    </location>
</feature>
<keyword evidence="4" id="KW-0808">Transferase</keyword>
<keyword evidence="5" id="KW-0418">Kinase</keyword>
<dbReference type="InterPro" id="IPR001610">
    <property type="entry name" value="PAC"/>
</dbReference>
<evidence type="ECO:0000313" key="7">
    <source>
        <dbReference type="EMBL" id="SFL88009.1"/>
    </source>
</evidence>
<evidence type="ECO:0000256" key="4">
    <source>
        <dbReference type="ARBA" id="ARBA00022679"/>
    </source>
</evidence>
<comment type="catalytic activity">
    <reaction evidence="1">
        <text>ATP + protein L-histidine = ADP + protein N-phospho-L-histidine.</text>
        <dbReference type="EC" id="2.7.13.3"/>
    </reaction>
</comment>
<evidence type="ECO:0000256" key="2">
    <source>
        <dbReference type="ARBA" id="ARBA00012438"/>
    </source>
</evidence>
<dbReference type="Gene3D" id="3.30.450.20">
    <property type="entry name" value="PAS domain"/>
    <property type="match status" value="2"/>
</dbReference>
<dbReference type="InterPro" id="IPR052162">
    <property type="entry name" value="Sensor_kinase/Photoreceptor"/>
</dbReference>